<protein>
    <submittedName>
        <fullName evidence="1">Amidinotransferase</fullName>
    </submittedName>
</protein>
<dbReference type="PIRSF" id="PIRSF028188">
    <property type="entry name" value="Amdntrnsf_FN0238"/>
    <property type="match status" value="1"/>
</dbReference>
<gene>
    <name evidence="1" type="ORF">GLV81_07045</name>
</gene>
<reference evidence="1 2" key="1">
    <citation type="submission" date="2019-11" db="EMBL/GenBank/DDBJ databases">
        <authorList>
            <person name="Im W.T."/>
        </authorList>
    </citation>
    <scope>NUCLEOTIDE SEQUENCE [LARGE SCALE GENOMIC DNA]</scope>
    <source>
        <strain evidence="1 2">SB-02</strain>
    </source>
</reference>
<dbReference type="SUPFAM" id="SSF55909">
    <property type="entry name" value="Pentein"/>
    <property type="match status" value="1"/>
</dbReference>
<dbReference type="Proteomes" id="UP000426027">
    <property type="component" value="Chromosome"/>
</dbReference>
<dbReference type="RefSeq" id="WP_157478082.1">
    <property type="nucleotide sequence ID" value="NZ_CP046566.1"/>
</dbReference>
<sequence>MQTTNHLLMIRPVRFGFNAETAVNNAFQVADADQQLVQQQAIAEFDAFVEKLRHAGVDVTVVQDTETPHTPDSIFPNNWVSFHDDGTVVLYPMFAENRRQERKPHVLETVATKFNVTKQIDITGYEAQQLFLEGTGSMVLDRENRIAYACLAPRTDRGVLQDFCDRLQYKPVVFTAVDQHHQPIYHTNVMMCVADKYVVICLDSITNHLEQNEVVKTIEASGKKVIPISWEQMNHFAGNMLQVHNAAGEKILVMSSQAHEALTEAQRQQLESYNRILHSSLQTIETNGGGSARCMMAEVHLPLL</sequence>
<accession>A0A6I6G6H1</accession>
<keyword evidence="2" id="KW-1185">Reference proteome</keyword>
<proteinExistence type="predicted"/>
<dbReference type="NCBIfam" id="NF046062">
    <property type="entry name" value="citrull_CtlX"/>
    <property type="match status" value="1"/>
</dbReference>
<dbReference type="KEGG" id="fls:GLV81_07045"/>
<keyword evidence="1" id="KW-0808">Transferase</keyword>
<dbReference type="InterPro" id="IPR014541">
    <property type="entry name" value="Amdntrnsf_FN0238"/>
</dbReference>
<organism evidence="1 2">
    <name type="scientific">Phnomibacter ginsenosidimutans</name>
    <dbReference type="NCBI Taxonomy" id="2676868"/>
    <lineage>
        <taxon>Bacteria</taxon>
        <taxon>Pseudomonadati</taxon>
        <taxon>Bacteroidota</taxon>
        <taxon>Chitinophagia</taxon>
        <taxon>Chitinophagales</taxon>
        <taxon>Chitinophagaceae</taxon>
        <taxon>Phnomibacter</taxon>
    </lineage>
</organism>
<dbReference type="Gene3D" id="3.75.10.10">
    <property type="entry name" value="L-arginine/glycine Amidinotransferase, Chain A"/>
    <property type="match status" value="1"/>
</dbReference>
<name>A0A6I6G6H1_9BACT</name>
<evidence type="ECO:0000313" key="1">
    <source>
        <dbReference type="EMBL" id="QGW27887.1"/>
    </source>
</evidence>
<dbReference type="AlphaFoldDB" id="A0A6I6G6H1"/>
<evidence type="ECO:0000313" key="2">
    <source>
        <dbReference type="Proteomes" id="UP000426027"/>
    </source>
</evidence>
<dbReference type="PANTHER" id="PTHR43224:SF1">
    <property type="entry name" value="AMIDINOTRANSFERASE"/>
    <property type="match status" value="1"/>
</dbReference>
<dbReference type="Pfam" id="PF19420">
    <property type="entry name" value="DDAH_eukar"/>
    <property type="match status" value="1"/>
</dbReference>
<dbReference type="GO" id="GO:0016740">
    <property type="term" value="F:transferase activity"/>
    <property type="evidence" value="ECO:0007669"/>
    <property type="project" value="UniProtKB-KW"/>
</dbReference>
<dbReference type="PANTHER" id="PTHR43224">
    <property type="entry name" value="AMIDINOTRANSFERASE"/>
    <property type="match status" value="1"/>
</dbReference>
<dbReference type="EMBL" id="CP046566">
    <property type="protein sequence ID" value="QGW27887.1"/>
    <property type="molecule type" value="Genomic_DNA"/>
</dbReference>